<dbReference type="PANTHER" id="PTHR45644">
    <property type="entry name" value="AAA ATPASE, PUTATIVE (AFU_ORTHOLOGUE AFUA_2G12920)-RELATED-RELATED"/>
    <property type="match status" value="1"/>
</dbReference>
<dbReference type="RefSeq" id="XP_022080077.1">
    <property type="nucleotide sequence ID" value="XM_022224385.1"/>
</dbReference>
<keyword evidence="8" id="KW-1133">Transmembrane helix</keyword>
<evidence type="ECO:0000256" key="2">
    <source>
        <dbReference type="ARBA" id="ARBA00022741"/>
    </source>
</evidence>
<dbReference type="PROSITE" id="PS00674">
    <property type="entry name" value="AAA"/>
    <property type="match status" value="1"/>
</dbReference>
<gene>
    <name evidence="11 12 13" type="primary">LOC110973501</name>
</gene>
<keyword evidence="2 6" id="KW-0547">Nucleotide-binding</keyword>
<feature type="region of interest" description="Disordered" evidence="7">
    <location>
        <begin position="354"/>
        <end position="374"/>
    </location>
</feature>
<dbReference type="CDD" id="cd19520">
    <property type="entry name" value="RecA-like_ATAD1"/>
    <property type="match status" value="1"/>
</dbReference>
<evidence type="ECO:0000256" key="8">
    <source>
        <dbReference type="SAM" id="Phobius"/>
    </source>
</evidence>
<proteinExistence type="inferred from homology"/>
<dbReference type="PANTHER" id="PTHR45644:SF3">
    <property type="entry name" value="FI08533P-RELATED"/>
    <property type="match status" value="1"/>
</dbReference>
<evidence type="ECO:0000313" key="11">
    <source>
        <dbReference type="RefSeq" id="XP_022080060.1"/>
    </source>
</evidence>
<dbReference type="GeneID" id="110973501"/>
<evidence type="ECO:0000256" key="7">
    <source>
        <dbReference type="SAM" id="MobiDB-lite"/>
    </source>
</evidence>
<dbReference type="OMA" id="CRNAAMR"/>
<dbReference type="Proteomes" id="UP000694845">
    <property type="component" value="Unplaced"/>
</dbReference>
<dbReference type="GO" id="GO:0005741">
    <property type="term" value="C:mitochondrial outer membrane"/>
    <property type="evidence" value="ECO:0007669"/>
    <property type="project" value="UniProtKB-SubCell"/>
</dbReference>
<evidence type="ECO:0000256" key="5">
    <source>
        <dbReference type="ARBA" id="ARBA00023128"/>
    </source>
</evidence>
<dbReference type="OrthoDB" id="10254455at2759"/>
<keyword evidence="8" id="KW-0812">Transmembrane</keyword>
<keyword evidence="4 6" id="KW-0067">ATP-binding</keyword>
<dbReference type="InterPro" id="IPR027417">
    <property type="entry name" value="P-loop_NTPase"/>
</dbReference>
<dbReference type="InterPro" id="IPR051701">
    <property type="entry name" value="Mito_OM_Translocase_MSP1"/>
</dbReference>
<dbReference type="SMART" id="SM00382">
    <property type="entry name" value="AAA"/>
    <property type="match status" value="1"/>
</dbReference>
<dbReference type="InterPro" id="IPR003960">
    <property type="entry name" value="ATPase_AAA_CS"/>
</dbReference>
<dbReference type="Gene3D" id="1.10.8.60">
    <property type="match status" value="1"/>
</dbReference>
<keyword evidence="5" id="KW-0496">Mitochondrion</keyword>
<evidence type="ECO:0000256" key="6">
    <source>
        <dbReference type="RuleBase" id="RU003651"/>
    </source>
</evidence>
<evidence type="ECO:0000256" key="3">
    <source>
        <dbReference type="ARBA" id="ARBA00022787"/>
    </source>
</evidence>
<dbReference type="RefSeq" id="XP_022080060.1">
    <property type="nucleotide sequence ID" value="XM_022224368.1"/>
</dbReference>
<feature type="domain" description="AAA+ ATPase" evidence="9">
    <location>
        <begin position="129"/>
        <end position="267"/>
    </location>
</feature>
<evidence type="ECO:0000259" key="9">
    <source>
        <dbReference type="SMART" id="SM00382"/>
    </source>
</evidence>
<dbReference type="Pfam" id="PF17862">
    <property type="entry name" value="AAA_lid_3"/>
    <property type="match status" value="1"/>
</dbReference>
<evidence type="ECO:0000256" key="1">
    <source>
        <dbReference type="ARBA" id="ARBA00004572"/>
    </source>
</evidence>
<comment type="similarity">
    <text evidence="6">Belongs to the AAA ATPase family.</text>
</comment>
<dbReference type="GO" id="GO:0016887">
    <property type="term" value="F:ATP hydrolysis activity"/>
    <property type="evidence" value="ECO:0007669"/>
    <property type="project" value="InterPro"/>
</dbReference>
<feature type="compositionally biased region" description="Polar residues" evidence="7">
    <location>
        <begin position="365"/>
        <end position="374"/>
    </location>
</feature>
<dbReference type="RefSeq" id="XP_022080069.1">
    <property type="nucleotide sequence ID" value="XM_022224377.1"/>
</dbReference>
<keyword evidence="3" id="KW-1000">Mitochondrion outer membrane</keyword>
<dbReference type="Pfam" id="PF00004">
    <property type="entry name" value="AAA"/>
    <property type="match status" value="1"/>
</dbReference>
<dbReference type="KEGG" id="aplc:110973501"/>
<name>A0A8B7XH03_ACAPL</name>
<keyword evidence="10" id="KW-1185">Reference proteome</keyword>
<evidence type="ECO:0000256" key="4">
    <source>
        <dbReference type="ARBA" id="ARBA00022840"/>
    </source>
</evidence>
<evidence type="ECO:0000313" key="10">
    <source>
        <dbReference type="Proteomes" id="UP000694845"/>
    </source>
</evidence>
<organism evidence="10 12">
    <name type="scientific">Acanthaster planci</name>
    <name type="common">Crown-of-thorns starfish</name>
    <dbReference type="NCBI Taxonomy" id="133434"/>
    <lineage>
        <taxon>Eukaryota</taxon>
        <taxon>Metazoa</taxon>
        <taxon>Echinodermata</taxon>
        <taxon>Eleutherozoa</taxon>
        <taxon>Asterozoa</taxon>
        <taxon>Asteroidea</taxon>
        <taxon>Valvatacea</taxon>
        <taxon>Valvatida</taxon>
        <taxon>Acanthasteridae</taxon>
        <taxon>Acanthaster</taxon>
    </lineage>
</organism>
<protein>
    <submittedName>
        <fullName evidence="11 12">ATPase family AAA domain-containing protein 1-like</fullName>
    </submittedName>
</protein>
<dbReference type="InterPro" id="IPR003593">
    <property type="entry name" value="AAA+_ATPase"/>
</dbReference>
<comment type="subcellular location">
    <subcellularLocation>
        <location evidence="1">Mitochondrion outer membrane</location>
        <topology evidence="1">Single-pass membrane protein</topology>
    </subcellularLocation>
</comment>
<dbReference type="AlphaFoldDB" id="A0A8B7XH03"/>
<dbReference type="Gene3D" id="3.40.50.300">
    <property type="entry name" value="P-loop containing nucleotide triphosphate hydrolases"/>
    <property type="match status" value="1"/>
</dbReference>
<evidence type="ECO:0000313" key="13">
    <source>
        <dbReference type="RefSeq" id="XP_022080077.1"/>
    </source>
</evidence>
<evidence type="ECO:0000313" key="12">
    <source>
        <dbReference type="RefSeq" id="XP_022080069.1"/>
    </source>
</evidence>
<dbReference type="InterPro" id="IPR041569">
    <property type="entry name" value="AAA_lid_3"/>
</dbReference>
<accession>A0A8B7XH03</accession>
<keyword evidence="8" id="KW-0472">Membrane</keyword>
<dbReference type="GO" id="GO:0005524">
    <property type="term" value="F:ATP binding"/>
    <property type="evidence" value="ECO:0007669"/>
    <property type="project" value="UniProtKB-KW"/>
</dbReference>
<reference evidence="11 12" key="1">
    <citation type="submission" date="2025-04" db="UniProtKB">
        <authorList>
            <consortium name="RefSeq"/>
        </authorList>
    </citation>
    <scope>IDENTIFICATION</scope>
</reference>
<dbReference type="CTD" id="84896"/>
<dbReference type="FunFam" id="3.40.50.300:FF:000538">
    <property type="entry name" value="ATPase family AAA domain-containing protein 1"/>
    <property type="match status" value="1"/>
</dbReference>
<feature type="transmembrane region" description="Helical" evidence="8">
    <location>
        <begin position="20"/>
        <end position="42"/>
    </location>
</feature>
<dbReference type="InterPro" id="IPR003959">
    <property type="entry name" value="ATPase_AAA_core"/>
</dbReference>
<sequence length="374" mass="41522">MPGGEEAARSVKLTLTRSEIFGLVFRLAVLGVSTYFGVRWIVKAMDPTRKQKQEAQEQAQKLMKSIGVKGVKLSDYEMSIAAQLVDPLTLSISWADIGGLENICREIRETILLPMKKKHLFKESVLLQPPKGVLLYGPPGCGKTMIAKAIAKDAGCRFVNLQASNLTDKWYGESQKLASAVFSLAIKLQPAIIFIDEIDSFLRSRASHDHEATAMMKAQFMTMWDGLITDKNCDVILMGATNRPRDVDPAILRRMPTTFHIGLPGKRERESILKIILRSEKLADTVSLLEVADQTDGFSGSDLREMCRNACIYTMRDYMRNQPAVNSNEVEADDGAEESLRPVSMDDLLTSLQKTRETKQLQPGAANNSAIPLD</sequence>
<dbReference type="GO" id="GO:0140570">
    <property type="term" value="P:extraction of mislocalized protein from mitochondrial outer membrane"/>
    <property type="evidence" value="ECO:0007669"/>
    <property type="project" value="TreeGrafter"/>
</dbReference>
<dbReference type="SUPFAM" id="SSF52540">
    <property type="entry name" value="P-loop containing nucleoside triphosphate hydrolases"/>
    <property type="match status" value="1"/>
</dbReference>